<dbReference type="AlphaFoldDB" id="A0AAE0K2F7"/>
<accession>A0AAE0K2F7</accession>
<name>A0AAE0K2F7_9PEZI</name>
<dbReference type="EMBL" id="JAULSW010000010">
    <property type="protein sequence ID" value="KAK3368195.1"/>
    <property type="molecule type" value="Genomic_DNA"/>
</dbReference>
<comment type="caution">
    <text evidence="1">The sequence shown here is derived from an EMBL/GenBank/DDBJ whole genome shotgun (WGS) entry which is preliminary data.</text>
</comment>
<evidence type="ECO:0000313" key="1">
    <source>
        <dbReference type="EMBL" id="KAK3368195.1"/>
    </source>
</evidence>
<evidence type="ECO:0008006" key="3">
    <source>
        <dbReference type="Google" id="ProtNLM"/>
    </source>
</evidence>
<sequence length="220" mass="24900">MDRIVYYHIYVMASQGPANVQLGNPTTPIKTRPKAPELTRDERIGVQTLRNLAGLTYLEIARRTGYTYRRVQRACAGPLTPQKARKRKGWITTPEKARLKDWLEAERRQSPKLPPMCQMRNHLPEHIGLSSYGERALARAVRDLGYHRSQPCGPKAPMLSVPSTQSQGDVKCNMKRGACPAEHPEPVSYHVEPPLSPLDNKRVVDLFQIPATPLRMFCPQ</sequence>
<keyword evidence="2" id="KW-1185">Reference proteome</keyword>
<proteinExistence type="predicted"/>
<evidence type="ECO:0000313" key="2">
    <source>
        <dbReference type="Proteomes" id="UP001285441"/>
    </source>
</evidence>
<organism evidence="1 2">
    <name type="scientific">Podospora didyma</name>
    <dbReference type="NCBI Taxonomy" id="330526"/>
    <lineage>
        <taxon>Eukaryota</taxon>
        <taxon>Fungi</taxon>
        <taxon>Dikarya</taxon>
        <taxon>Ascomycota</taxon>
        <taxon>Pezizomycotina</taxon>
        <taxon>Sordariomycetes</taxon>
        <taxon>Sordariomycetidae</taxon>
        <taxon>Sordariales</taxon>
        <taxon>Podosporaceae</taxon>
        <taxon>Podospora</taxon>
    </lineage>
</organism>
<protein>
    <recommendedName>
        <fullName evidence="3">Transposase</fullName>
    </recommendedName>
</protein>
<reference evidence="1" key="2">
    <citation type="submission" date="2023-06" db="EMBL/GenBank/DDBJ databases">
        <authorList>
            <consortium name="Lawrence Berkeley National Laboratory"/>
            <person name="Haridas S."/>
            <person name="Hensen N."/>
            <person name="Bonometti L."/>
            <person name="Westerberg I."/>
            <person name="Brannstrom I.O."/>
            <person name="Guillou S."/>
            <person name="Cros-Aarteil S."/>
            <person name="Calhoun S."/>
            <person name="Kuo A."/>
            <person name="Mondo S."/>
            <person name="Pangilinan J."/>
            <person name="Riley R."/>
            <person name="LaButti K."/>
            <person name="Andreopoulos B."/>
            <person name="Lipzen A."/>
            <person name="Chen C."/>
            <person name="Yanf M."/>
            <person name="Daum C."/>
            <person name="Ng V."/>
            <person name="Clum A."/>
            <person name="Steindorff A."/>
            <person name="Ohm R."/>
            <person name="Martin F."/>
            <person name="Silar P."/>
            <person name="Natvig D."/>
            <person name="Lalanne C."/>
            <person name="Gautier V."/>
            <person name="Ament-velasquez S.L."/>
            <person name="Kruys A."/>
            <person name="Hutchinson M.I."/>
            <person name="Powell A.J."/>
            <person name="Barry K."/>
            <person name="Miller A.N."/>
            <person name="Grigoriev I.V."/>
            <person name="Debuchy R."/>
            <person name="Gladieux P."/>
            <person name="Thoren M.H."/>
            <person name="Johannesson H."/>
        </authorList>
    </citation>
    <scope>NUCLEOTIDE SEQUENCE</scope>
    <source>
        <strain evidence="1">CBS 232.78</strain>
    </source>
</reference>
<dbReference type="Proteomes" id="UP001285441">
    <property type="component" value="Unassembled WGS sequence"/>
</dbReference>
<gene>
    <name evidence="1" type="ORF">B0H63DRAFT_487973</name>
</gene>
<reference evidence="1" key="1">
    <citation type="journal article" date="2023" name="Mol. Phylogenet. Evol.">
        <title>Genome-scale phylogeny and comparative genomics of the fungal order Sordariales.</title>
        <authorList>
            <person name="Hensen N."/>
            <person name="Bonometti L."/>
            <person name="Westerberg I."/>
            <person name="Brannstrom I.O."/>
            <person name="Guillou S."/>
            <person name="Cros-Aarteil S."/>
            <person name="Calhoun S."/>
            <person name="Haridas S."/>
            <person name="Kuo A."/>
            <person name="Mondo S."/>
            <person name="Pangilinan J."/>
            <person name="Riley R."/>
            <person name="LaButti K."/>
            <person name="Andreopoulos B."/>
            <person name="Lipzen A."/>
            <person name="Chen C."/>
            <person name="Yan M."/>
            <person name="Daum C."/>
            <person name="Ng V."/>
            <person name="Clum A."/>
            <person name="Steindorff A."/>
            <person name="Ohm R.A."/>
            <person name="Martin F."/>
            <person name="Silar P."/>
            <person name="Natvig D.O."/>
            <person name="Lalanne C."/>
            <person name="Gautier V."/>
            <person name="Ament-Velasquez S.L."/>
            <person name="Kruys A."/>
            <person name="Hutchinson M.I."/>
            <person name="Powell A.J."/>
            <person name="Barry K."/>
            <person name="Miller A.N."/>
            <person name="Grigoriev I.V."/>
            <person name="Debuchy R."/>
            <person name="Gladieux P."/>
            <person name="Hiltunen Thoren M."/>
            <person name="Johannesson H."/>
        </authorList>
    </citation>
    <scope>NUCLEOTIDE SEQUENCE</scope>
    <source>
        <strain evidence="1">CBS 232.78</strain>
    </source>
</reference>